<accession>A0A139SVU4</accession>
<comment type="caution">
    <text evidence="1">The sequence shown here is derived from an EMBL/GenBank/DDBJ whole genome shotgun (WGS) entry which is preliminary data.</text>
</comment>
<reference evidence="1 2" key="1">
    <citation type="submission" date="2016-02" db="EMBL/GenBank/DDBJ databases">
        <authorList>
            <person name="Wen L."/>
            <person name="He K."/>
            <person name="Yang H."/>
        </authorList>
    </citation>
    <scope>NUCLEOTIDE SEQUENCE [LARGE SCALE GENOMIC DNA]</scope>
    <source>
        <strain evidence="1 2">CV58</strain>
    </source>
</reference>
<dbReference type="AlphaFoldDB" id="A0A139SVU4"/>
<sequence length="87" mass="9618">MLQQQLQQQLDVLRKQLESSSPLSSAEQEQLHALIAQIELQLELDAVAPESSLRDSLEQVVEGFELEHPTLAATLRGIVQTLANMGI</sequence>
<name>A0A139SVU4_9GAMM</name>
<dbReference type="EMBL" id="LSZO01000088">
    <property type="protein sequence ID" value="KXU38715.1"/>
    <property type="molecule type" value="Genomic_DNA"/>
</dbReference>
<proteinExistence type="predicted"/>
<dbReference type="RefSeq" id="WP_068388627.1">
    <property type="nucleotide sequence ID" value="NZ_LSZO01000088.1"/>
</dbReference>
<dbReference type="Proteomes" id="UP000072660">
    <property type="component" value="Unassembled WGS sequence"/>
</dbReference>
<dbReference type="OrthoDB" id="4335607at2"/>
<keyword evidence="2" id="KW-1185">Reference proteome</keyword>
<dbReference type="Pfam" id="PF14357">
    <property type="entry name" value="DUF4404"/>
    <property type="match status" value="1"/>
</dbReference>
<protein>
    <submittedName>
        <fullName evidence="1">Chromosome partitioning protein ParA</fullName>
    </submittedName>
</protein>
<organism evidence="1 2">
    <name type="scientific">Ventosimonas gracilis</name>
    <dbReference type="NCBI Taxonomy" id="1680762"/>
    <lineage>
        <taxon>Bacteria</taxon>
        <taxon>Pseudomonadati</taxon>
        <taxon>Pseudomonadota</taxon>
        <taxon>Gammaproteobacteria</taxon>
        <taxon>Pseudomonadales</taxon>
        <taxon>Ventosimonadaceae</taxon>
        <taxon>Ventosimonas</taxon>
    </lineage>
</organism>
<gene>
    <name evidence="1" type="ORF">AXE65_12240</name>
</gene>
<dbReference type="InterPro" id="IPR025516">
    <property type="entry name" value="DUF4404"/>
</dbReference>
<evidence type="ECO:0000313" key="1">
    <source>
        <dbReference type="EMBL" id="KXU38715.1"/>
    </source>
</evidence>
<evidence type="ECO:0000313" key="2">
    <source>
        <dbReference type="Proteomes" id="UP000072660"/>
    </source>
</evidence>